<feature type="compositionally biased region" description="Low complexity" evidence="2">
    <location>
        <begin position="226"/>
        <end position="239"/>
    </location>
</feature>
<protein>
    <submittedName>
        <fullName evidence="3">Uncharacterized protein</fullName>
    </submittedName>
</protein>
<reference evidence="3" key="1">
    <citation type="journal article" date="2016" name="Ticks Tick Borne Dis.">
        <title>De novo assembly and annotation of the salivary gland transcriptome of Rhipicephalus appendiculatus male and female ticks during blood feeding.</title>
        <authorList>
            <person name="de Castro M.H."/>
            <person name="de Klerk D."/>
            <person name="Pienaar R."/>
            <person name="Latif A.A."/>
            <person name="Rees D.J."/>
            <person name="Mans B.J."/>
        </authorList>
    </citation>
    <scope>NUCLEOTIDE SEQUENCE</scope>
    <source>
        <tissue evidence="3">Salivary glands</tissue>
    </source>
</reference>
<evidence type="ECO:0000256" key="2">
    <source>
        <dbReference type="SAM" id="MobiDB-lite"/>
    </source>
</evidence>
<proteinExistence type="predicted"/>
<name>A0A131YNK1_RHIAP</name>
<organism evidence="3">
    <name type="scientific">Rhipicephalus appendiculatus</name>
    <name type="common">Brown ear tick</name>
    <dbReference type="NCBI Taxonomy" id="34631"/>
    <lineage>
        <taxon>Eukaryota</taxon>
        <taxon>Metazoa</taxon>
        <taxon>Ecdysozoa</taxon>
        <taxon>Arthropoda</taxon>
        <taxon>Chelicerata</taxon>
        <taxon>Arachnida</taxon>
        <taxon>Acari</taxon>
        <taxon>Parasitiformes</taxon>
        <taxon>Ixodida</taxon>
        <taxon>Ixodoidea</taxon>
        <taxon>Ixodidae</taxon>
        <taxon>Rhipicephalinae</taxon>
        <taxon>Rhipicephalus</taxon>
        <taxon>Rhipicephalus</taxon>
    </lineage>
</organism>
<accession>A0A131YNK1</accession>
<evidence type="ECO:0000313" key="3">
    <source>
        <dbReference type="EMBL" id="JAP80155.1"/>
    </source>
</evidence>
<dbReference type="AlphaFoldDB" id="A0A131YNK1"/>
<feature type="region of interest" description="Disordered" evidence="2">
    <location>
        <begin position="200"/>
        <end position="257"/>
    </location>
</feature>
<evidence type="ECO:0000256" key="1">
    <source>
        <dbReference type="SAM" id="Coils"/>
    </source>
</evidence>
<dbReference type="EMBL" id="GEDV01008402">
    <property type="protein sequence ID" value="JAP80155.1"/>
    <property type="molecule type" value="Transcribed_RNA"/>
</dbReference>
<feature type="coiled-coil region" evidence="1">
    <location>
        <begin position="93"/>
        <end position="134"/>
    </location>
</feature>
<sequence>MESSPLPLRSLARLRISAMSTSEAPAMDQPCTSQSPLRMRPVLKPPPTALAAFQEHVLVLRQHLVGAEQSLDTTDPEEFRLLKKALIQVSKMISQMEAVADVLEQKRVNLRNEVRTLQDENAQLQKALLRERRKAMNKNANCSPLRVLRKATSPPPPYPLETGVDYDSLRQFLFTPTLLRFPPPEDNDSLVDFLFDGPDSSTSTSKVNTVCGASPGPSGRTRRGRGVSPTGRSSSSVAGGKRSGNFKRGRGTASARTRPRHALRTFIGGVERGGPSFGSPPGPALPDVMLLGGSAPVATPVTPPPMLPTLEQNEIDDLAQKLRNRNNRFAGKKDETFTIIEWNTSLD</sequence>
<keyword evidence="1" id="KW-0175">Coiled coil</keyword>